<keyword evidence="4" id="KW-1185">Reference proteome</keyword>
<feature type="region of interest" description="Disordered" evidence="1">
    <location>
        <begin position="517"/>
        <end position="927"/>
    </location>
</feature>
<evidence type="ECO:0000313" key="3">
    <source>
        <dbReference type="EMBL" id="KAK7138683.1"/>
    </source>
</evidence>
<protein>
    <recommendedName>
        <fullName evidence="2">C2H2-type domain-containing protein</fullName>
    </recommendedName>
</protein>
<proteinExistence type="predicted"/>
<feature type="domain" description="C2H2-type" evidence="2">
    <location>
        <begin position="19"/>
        <end position="41"/>
    </location>
</feature>
<dbReference type="AlphaFoldDB" id="A0AAN9CKS7"/>
<sequence length="927" mass="108925">MSDLLTVYDDDQANTFIECMICDKRIRGETHYKIHVTTLQHLKKEESYVSQGKIPRQPPLPEWTDIIDYLKFLKLDEPIIGLCSLRQIPDHVTDDGKGVLKYKCRLCAVDMDLFSMVAHVVGRKHRQKYLELKRPDLVTWHDSAQKQPGLVARAKAAVVEKQEGWGTPVALRRDPFPNFQGRDLQSSVHEEPYYGRDTSMELPLAEDKIHKQMYLEEQGRPYYTGENYDHYERPNPDDAVHQQSYPEGKRHQQPYEEADIRGRGLRGDNYPERAEREMHTRPYADQGARRLREDYEEVLGQGQFSRGDRLVSIDEKVYKEGMPRNRFNDKDLRIQRPGESEYQAEQMEYRRYPNYEEEKPATNPMPMHGKGFHGEERRGTVRESHRETWDKSNEMQGYPHMLEPRDPRAYSQEAVPAKKKKKSRFSDATTEEIALAHLRHSKKNIQKEKSRGAQFRAKHPPPSFNKQFVDPGSVSHLDPKHENVLDILSDIQIENMDDARFLKEKLCTVLKEFQAKKSGTVGGPSSQSVSDHRGVKQTEQRRDAYKDPRDDPDGMYSENRGFQEIRRYENDPRSFQEFRPYGDDPRDFREVRQNEGDPRDFREVRQNEGDPRDFREVRQSEGDPRDFRDVRQSEGDPRDFREVRQSEGDPRDFREVRQNEGDPRDFREVRQSEGDPRDFREVRQNEGDPRDFREVRQSEGDPRDFREVRQSEGDPRDFREVRQSEGDPRGHRETRHYEDDYKEPNRFDGYPSGLQEPRPYADDPRGFQKSRLQENPKGLPERRQYDDDGPREQEQHYEEYSRTSREEAPRRTQETRYYEDDFRGFGNLDSERRRSFEHFEGRGPAGVERGFQESFGKPPGNFPPSSLQEEGRMHVGRAQHRPHKNDSQAGDEPYDPFQPSSSPPPEASTSTSLDKIASTLLELVARR</sequence>
<comment type="caution">
    <text evidence="3">The sequence shown here is derived from an EMBL/GenBank/DDBJ whole genome shotgun (WGS) entry which is preliminary data.</text>
</comment>
<dbReference type="Proteomes" id="UP001364617">
    <property type="component" value="Unassembled WGS sequence"/>
</dbReference>
<name>A0AAN9CKS7_9TELE</name>
<feature type="compositionally biased region" description="Basic and acidic residues" evidence="1">
    <location>
        <begin position="530"/>
        <end position="552"/>
    </location>
</feature>
<evidence type="ECO:0000256" key="1">
    <source>
        <dbReference type="SAM" id="MobiDB-lite"/>
    </source>
</evidence>
<dbReference type="EMBL" id="JAYKXH010000017">
    <property type="protein sequence ID" value="KAK7138683.1"/>
    <property type="molecule type" value="Genomic_DNA"/>
</dbReference>
<feature type="compositionally biased region" description="Basic and acidic residues" evidence="1">
    <location>
        <begin position="372"/>
        <end position="381"/>
    </location>
</feature>
<evidence type="ECO:0000313" key="4">
    <source>
        <dbReference type="Proteomes" id="UP001364617"/>
    </source>
</evidence>
<feature type="compositionally biased region" description="Basic and acidic residues" evidence="1">
    <location>
        <begin position="227"/>
        <end position="240"/>
    </location>
</feature>
<evidence type="ECO:0000259" key="2">
    <source>
        <dbReference type="PROSITE" id="PS00028"/>
    </source>
</evidence>
<feature type="region of interest" description="Disordered" evidence="1">
    <location>
        <begin position="223"/>
        <end position="278"/>
    </location>
</feature>
<feature type="compositionally biased region" description="Basic and acidic residues" evidence="1">
    <location>
        <begin position="759"/>
        <end position="841"/>
    </location>
</feature>
<feature type="compositionally biased region" description="Basic and acidic residues" evidence="1">
    <location>
        <begin position="247"/>
        <end position="278"/>
    </location>
</feature>
<feature type="compositionally biased region" description="Basic and acidic residues" evidence="1">
    <location>
        <begin position="561"/>
        <end position="746"/>
    </location>
</feature>
<gene>
    <name evidence="3" type="ORF">R3I93_015947</name>
</gene>
<reference evidence="3 4" key="1">
    <citation type="submission" date="2024-02" db="EMBL/GenBank/DDBJ databases">
        <title>Chromosome-level genome assembly of the Eurasian Minnow (Phoxinus phoxinus).</title>
        <authorList>
            <person name="Oriowo T.O."/>
            <person name="Martin S."/>
            <person name="Stange M."/>
            <person name="Chrysostomakis Y."/>
            <person name="Brown T."/>
            <person name="Winkler S."/>
            <person name="Kukowka S."/>
            <person name="Myers E.W."/>
            <person name="Bohne A."/>
        </authorList>
    </citation>
    <scope>NUCLEOTIDE SEQUENCE [LARGE SCALE GENOMIC DNA]</scope>
    <source>
        <strain evidence="3">ZFMK-TIS-60720</strain>
        <tissue evidence="3">Whole Organism</tissue>
    </source>
</reference>
<dbReference type="InterPro" id="IPR013087">
    <property type="entry name" value="Znf_C2H2_type"/>
</dbReference>
<feature type="region of interest" description="Disordered" evidence="1">
    <location>
        <begin position="357"/>
        <end position="381"/>
    </location>
</feature>
<dbReference type="PROSITE" id="PS00028">
    <property type="entry name" value="ZINC_FINGER_C2H2_1"/>
    <property type="match status" value="1"/>
</dbReference>
<accession>A0AAN9CKS7</accession>
<organism evidence="3 4">
    <name type="scientific">Phoxinus phoxinus</name>
    <name type="common">Eurasian minnow</name>
    <dbReference type="NCBI Taxonomy" id="58324"/>
    <lineage>
        <taxon>Eukaryota</taxon>
        <taxon>Metazoa</taxon>
        <taxon>Chordata</taxon>
        <taxon>Craniata</taxon>
        <taxon>Vertebrata</taxon>
        <taxon>Euteleostomi</taxon>
        <taxon>Actinopterygii</taxon>
        <taxon>Neopterygii</taxon>
        <taxon>Teleostei</taxon>
        <taxon>Ostariophysi</taxon>
        <taxon>Cypriniformes</taxon>
        <taxon>Leuciscidae</taxon>
        <taxon>Phoxininae</taxon>
        <taxon>Phoxinus</taxon>
    </lineage>
</organism>
<feature type="compositionally biased region" description="Basic residues" evidence="1">
    <location>
        <begin position="874"/>
        <end position="883"/>
    </location>
</feature>